<sequence length="213" mass="23078">MFVTFSTLNEVTKSDPTTLTSQPVITPHLTKELLSHFFLTYRPGTNSDPARINNHQSFFSPPHASLPFTSSPLSTQRSLTSSPYRGPFSGQSPIHCLIGPTEARWVSHPAQYSSHSLISILKEISVVIISAAAVYGVNGLSLSYHTSKDRGCYVTAPPSLPSLLNKLQTGPAESIKPDTSTAPQPRRPTAPAPYHLAPAPHQPYASPTRCPPR</sequence>
<protein>
    <submittedName>
        <fullName evidence="2">Uncharacterized protein</fullName>
    </submittedName>
</protein>
<name>A0A5B7GNP4_PORTR</name>
<dbReference type="EMBL" id="VSRR010015819">
    <property type="protein sequence ID" value="MPC58598.1"/>
    <property type="molecule type" value="Genomic_DNA"/>
</dbReference>
<dbReference type="AlphaFoldDB" id="A0A5B7GNP4"/>
<comment type="caution">
    <text evidence="2">The sequence shown here is derived from an EMBL/GenBank/DDBJ whole genome shotgun (WGS) entry which is preliminary data.</text>
</comment>
<accession>A0A5B7GNP4</accession>
<feature type="compositionally biased region" description="Low complexity" evidence="1">
    <location>
        <begin position="192"/>
        <end position="205"/>
    </location>
</feature>
<reference evidence="2 3" key="1">
    <citation type="submission" date="2019-05" db="EMBL/GenBank/DDBJ databases">
        <title>Another draft genome of Portunus trituberculatus and its Hox gene families provides insights of decapod evolution.</title>
        <authorList>
            <person name="Jeong J.-H."/>
            <person name="Song I."/>
            <person name="Kim S."/>
            <person name="Choi T."/>
            <person name="Kim D."/>
            <person name="Ryu S."/>
            <person name="Kim W."/>
        </authorList>
    </citation>
    <scope>NUCLEOTIDE SEQUENCE [LARGE SCALE GENOMIC DNA]</scope>
    <source>
        <tissue evidence="2">Muscle</tissue>
    </source>
</reference>
<organism evidence="2 3">
    <name type="scientific">Portunus trituberculatus</name>
    <name type="common">Swimming crab</name>
    <name type="synonym">Neptunus trituberculatus</name>
    <dbReference type="NCBI Taxonomy" id="210409"/>
    <lineage>
        <taxon>Eukaryota</taxon>
        <taxon>Metazoa</taxon>
        <taxon>Ecdysozoa</taxon>
        <taxon>Arthropoda</taxon>
        <taxon>Crustacea</taxon>
        <taxon>Multicrustacea</taxon>
        <taxon>Malacostraca</taxon>
        <taxon>Eumalacostraca</taxon>
        <taxon>Eucarida</taxon>
        <taxon>Decapoda</taxon>
        <taxon>Pleocyemata</taxon>
        <taxon>Brachyura</taxon>
        <taxon>Eubrachyura</taxon>
        <taxon>Portunoidea</taxon>
        <taxon>Portunidae</taxon>
        <taxon>Portuninae</taxon>
        <taxon>Portunus</taxon>
    </lineage>
</organism>
<feature type="region of interest" description="Disordered" evidence="1">
    <location>
        <begin position="164"/>
        <end position="213"/>
    </location>
</feature>
<gene>
    <name evidence="2" type="ORF">E2C01_052605</name>
</gene>
<dbReference type="Proteomes" id="UP000324222">
    <property type="component" value="Unassembled WGS sequence"/>
</dbReference>
<evidence type="ECO:0000256" key="1">
    <source>
        <dbReference type="SAM" id="MobiDB-lite"/>
    </source>
</evidence>
<evidence type="ECO:0000313" key="2">
    <source>
        <dbReference type="EMBL" id="MPC58598.1"/>
    </source>
</evidence>
<keyword evidence="3" id="KW-1185">Reference proteome</keyword>
<evidence type="ECO:0000313" key="3">
    <source>
        <dbReference type="Proteomes" id="UP000324222"/>
    </source>
</evidence>
<proteinExistence type="predicted"/>